<reference evidence="3 4" key="1">
    <citation type="journal article" date="2008" name="Science">
        <title>The Physcomitrella genome reveals evolutionary insights into the conquest of land by plants.</title>
        <authorList>
            <person name="Rensing S."/>
            <person name="Lang D."/>
            <person name="Zimmer A."/>
            <person name="Terry A."/>
            <person name="Salamov A."/>
            <person name="Shapiro H."/>
            <person name="Nishiyama T."/>
            <person name="Perroud P.-F."/>
            <person name="Lindquist E."/>
            <person name="Kamisugi Y."/>
            <person name="Tanahashi T."/>
            <person name="Sakakibara K."/>
            <person name="Fujita T."/>
            <person name="Oishi K."/>
            <person name="Shin-I T."/>
            <person name="Kuroki Y."/>
            <person name="Toyoda A."/>
            <person name="Suzuki Y."/>
            <person name="Hashimoto A."/>
            <person name="Yamaguchi K."/>
            <person name="Sugano A."/>
            <person name="Kohara Y."/>
            <person name="Fujiyama A."/>
            <person name="Anterola A."/>
            <person name="Aoki S."/>
            <person name="Ashton N."/>
            <person name="Barbazuk W.B."/>
            <person name="Barker E."/>
            <person name="Bennetzen J."/>
            <person name="Bezanilla M."/>
            <person name="Blankenship R."/>
            <person name="Cho S.H."/>
            <person name="Dutcher S."/>
            <person name="Estelle M."/>
            <person name="Fawcett J.A."/>
            <person name="Gundlach H."/>
            <person name="Hanada K."/>
            <person name="Heyl A."/>
            <person name="Hicks K.A."/>
            <person name="Hugh J."/>
            <person name="Lohr M."/>
            <person name="Mayer K."/>
            <person name="Melkozernov A."/>
            <person name="Murata T."/>
            <person name="Nelson D."/>
            <person name="Pils B."/>
            <person name="Prigge M."/>
            <person name="Reiss B."/>
            <person name="Renner T."/>
            <person name="Rombauts S."/>
            <person name="Rushton P."/>
            <person name="Sanderfoot A."/>
            <person name="Schween G."/>
            <person name="Shiu S.-H."/>
            <person name="Stueber K."/>
            <person name="Theodoulou F.L."/>
            <person name="Tu H."/>
            <person name="Van de Peer Y."/>
            <person name="Verrier P.J."/>
            <person name="Waters E."/>
            <person name="Wood A."/>
            <person name="Yang L."/>
            <person name="Cove D."/>
            <person name="Cuming A."/>
            <person name="Hasebe M."/>
            <person name="Lucas S."/>
            <person name="Mishler D.B."/>
            <person name="Reski R."/>
            <person name="Grigoriev I."/>
            <person name="Quatrano R.S."/>
            <person name="Boore J.L."/>
        </authorList>
    </citation>
    <scope>NUCLEOTIDE SEQUENCE [LARGE SCALE GENOMIC DNA]</scope>
    <source>
        <strain evidence="3 4">cv. Gransden 2004</strain>
    </source>
</reference>
<dbReference type="PANTHER" id="PTHR31721:SF1">
    <property type="entry name" value="OS07G0656700 PROTEIN"/>
    <property type="match status" value="1"/>
</dbReference>
<sequence>MALLLARTQIISTPSHHLSLLRVQRSSISSSQLAPTWKPVHHRSMFQCCALSVGIGEFEGSGDDSSGFMTRELKNSPASDQNGAAQVTSTVNPSDFASEGREERTTRPKPWIALTETKIQKAIFDFRFLTLMAIGGSLVGSLLCFLKGCGFICDSYIAYLGMCLSGLHTGKVILRLVEAVVYLVGTVMLIFGMGLFGLFISSNSHDAQYDRALQNTNLFGMFSLTTRPRWMQITSLDTLKTKLGHCIVMIFTVKLFEKSKTVRIVSSVDLLLYSVAIFLSAASLYVLQQLHASQTPSKN</sequence>
<organism evidence="3 4">
    <name type="scientific">Physcomitrium patens</name>
    <name type="common">Spreading-leaved earth moss</name>
    <name type="synonym">Physcomitrella patens</name>
    <dbReference type="NCBI Taxonomy" id="3218"/>
    <lineage>
        <taxon>Eukaryota</taxon>
        <taxon>Viridiplantae</taxon>
        <taxon>Streptophyta</taxon>
        <taxon>Embryophyta</taxon>
        <taxon>Bryophyta</taxon>
        <taxon>Bryophytina</taxon>
        <taxon>Bryopsida</taxon>
        <taxon>Funariidae</taxon>
        <taxon>Funariales</taxon>
        <taxon>Funariaceae</taxon>
        <taxon>Physcomitrium</taxon>
    </lineage>
</organism>
<accession>A0A7I4CC13</accession>
<feature type="compositionally biased region" description="Polar residues" evidence="1">
    <location>
        <begin position="76"/>
        <end position="95"/>
    </location>
</feature>
<dbReference type="PIRSF" id="PIRSF022348">
    <property type="entry name" value="UCP022348"/>
    <property type="match status" value="1"/>
</dbReference>
<feature type="region of interest" description="Disordered" evidence="1">
    <location>
        <begin position="63"/>
        <end position="104"/>
    </location>
</feature>
<proteinExistence type="predicted"/>
<gene>
    <name evidence="3" type="primary">LOC112274337</name>
</gene>
<dbReference type="Pfam" id="PF03350">
    <property type="entry name" value="UPF0114"/>
    <property type="match status" value="1"/>
</dbReference>
<feature type="transmembrane region" description="Helical" evidence="2">
    <location>
        <begin position="179"/>
        <end position="201"/>
    </location>
</feature>
<name>A0A7I4CC13_PHYPA</name>
<feature type="transmembrane region" description="Helical" evidence="2">
    <location>
        <begin position="128"/>
        <end position="159"/>
    </location>
</feature>
<evidence type="ECO:0000256" key="2">
    <source>
        <dbReference type="SAM" id="Phobius"/>
    </source>
</evidence>
<protein>
    <recommendedName>
        <fullName evidence="5">Transmembrane protein</fullName>
    </recommendedName>
</protein>
<dbReference type="AlphaFoldDB" id="A0A7I4CC13"/>
<keyword evidence="4" id="KW-1185">Reference proteome</keyword>
<dbReference type="Proteomes" id="UP000006727">
    <property type="component" value="Chromosome 21"/>
</dbReference>
<evidence type="ECO:0000256" key="1">
    <source>
        <dbReference type="SAM" id="MobiDB-lite"/>
    </source>
</evidence>
<dbReference type="EnsemblPlants" id="Pp3c21_9030V3.3">
    <property type="protein sequence ID" value="Pp3c21_9030V3.3"/>
    <property type="gene ID" value="Pp3c21_9030"/>
</dbReference>
<keyword evidence="2" id="KW-0472">Membrane</keyword>
<dbReference type="EMBL" id="ABEU02000021">
    <property type="status" value="NOT_ANNOTATED_CDS"/>
    <property type="molecule type" value="Genomic_DNA"/>
</dbReference>
<reference evidence="3" key="3">
    <citation type="submission" date="2020-12" db="UniProtKB">
        <authorList>
            <consortium name="EnsemblPlants"/>
        </authorList>
    </citation>
    <scope>IDENTIFICATION</scope>
</reference>
<keyword evidence="2" id="KW-1133">Transmembrane helix</keyword>
<evidence type="ECO:0000313" key="4">
    <source>
        <dbReference type="Proteomes" id="UP000006727"/>
    </source>
</evidence>
<feature type="transmembrane region" description="Helical" evidence="2">
    <location>
        <begin position="270"/>
        <end position="287"/>
    </location>
</feature>
<dbReference type="PANTHER" id="PTHR31721">
    <property type="entry name" value="OS06G0710300 PROTEIN"/>
    <property type="match status" value="1"/>
</dbReference>
<dbReference type="Gramene" id="Pp3c21_9030V3.3">
    <property type="protein sequence ID" value="Pp3c21_9030V3.3"/>
    <property type="gene ID" value="Pp3c21_9030"/>
</dbReference>
<keyword evidence="2" id="KW-0812">Transmembrane</keyword>
<dbReference type="InterPro" id="IPR005134">
    <property type="entry name" value="UPF0114"/>
</dbReference>
<dbReference type="InterPro" id="IPR016804">
    <property type="entry name" value="UPF0114_pln"/>
</dbReference>
<evidence type="ECO:0008006" key="5">
    <source>
        <dbReference type="Google" id="ProtNLM"/>
    </source>
</evidence>
<reference evidence="3 4" key="2">
    <citation type="journal article" date="2018" name="Plant J.">
        <title>The Physcomitrella patens chromosome-scale assembly reveals moss genome structure and evolution.</title>
        <authorList>
            <person name="Lang D."/>
            <person name="Ullrich K.K."/>
            <person name="Murat F."/>
            <person name="Fuchs J."/>
            <person name="Jenkins J."/>
            <person name="Haas F.B."/>
            <person name="Piednoel M."/>
            <person name="Gundlach H."/>
            <person name="Van Bel M."/>
            <person name="Meyberg R."/>
            <person name="Vives C."/>
            <person name="Morata J."/>
            <person name="Symeonidi A."/>
            <person name="Hiss M."/>
            <person name="Muchero W."/>
            <person name="Kamisugi Y."/>
            <person name="Saleh O."/>
            <person name="Blanc G."/>
            <person name="Decker E.L."/>
            <person name="van Gessel N."/>
            <person name="Grimwood J."/>
            <person name="Hayes R.D."/>
            <person name="Graham S.W."/>
            <person name="Gunter L.E."/>
            <person name="McDaniel S.F."/>
            <person name="Hoernstein S.N.W."/>
            <person name="Larsson A."/>
            <person name="Li F.W."/>
            <person name="Perroud P.F."/>
            <person name="Phillips J."/>
            <person name="Ranjan P."/>
            <person name="Rokshar D.S."/>
            <person name="Rothfels C.J."/>
            <person name="Schneider L."/>
            <person name="Shu S."/>
            <person name="Stevenson D.W."/>
            <person name="Thummler F."/>
            <person name="Tillich M."/>
            <person name="Villarreal Aguilar J.C."/>
            <person name="Widiez T."/>
            <person name="Wong G.K."/>
            <person name="Wymore A."/>
            <person name="Zhang Y."/>
            <person name="Zimmer A.D."/>
            <person name="Quatrano R.S."/>
            <person name="Mayer K.F.X."/>
            <person name="Goodstein D."/>
            <person name="Casacuberta J.M."/>
            <person name="Vandepoele K."/>
            <person name="Reski R."/>
            <person name="Cuming A.C."/>
            <person name="Tuskan G.A."/>
            <person name="Maumus F."/>
            <person name="Salse J."/>
            <person name="Schmutz J."/>
            <person name="Rensing S.A."/>
        </authorList>
    </citation>
    <scope>NUCLEOTIDE SEQUENCE [LARGE SCALE GENOMIC DNA]</scope>
    <source>
        <strain evidence="3 4">cv. Gransden 2004</strain>
    </source>
</reference>
<evidence type="ECO:0000313" key="3">
    <source>
        <dbReference type="EnsemblPlants" id="Pp3c21_9030V3.3"/>
    </source>
</evidence>